<evidence type="ECO:0000313" key="2">
    <source>
        <dbReference type="EMBL" id="NJC34465.1"/>
    </source>
</evidence>
<feature type="transmembrane region" description="Helical" evidence="1">
    <location>
        <begin position="43"/>
        <end position="63"/>
    </location>
</feature>
<reference evidence="2 3" key="1">
    <citation type="submission" date="2020-03" db="EMBL/GenBank/DDBJ databases">
        <title>Genomic Encyclopedia of Type Strains, Phase IV (KMG-IV): sequencing the most valuable type-strain genomes for metagenomic binning, comparative biology and taxonomic classification.</title>
        <authorList>
            <person name="Goeker M."/>
        </authorList>
    </citation>
    <scope>NUCLEOTIDE SEQUENCE [LARGE SCALE GENOMIC DNA]</scope>
    <source>
        <strain evidence="2 3">DSM 27651</strain>
    </source>
</reference>
<dbReference type="EMBL" id="JAATJE010000002">
    <property type="protein sequence ID" value="NJC34465.1"/>
    <property type="molecule type" value="Genomic_DNA"/>
</dbReference>
<proteinExistence type="predicted"/>
<keyword evidence="1" id="KW-0472">Membrane</keyword>
<evidence type="ECO:0000313" key="3">
    <source>
        <dbReference type="Proteomes" id="UP000734218"/>
    </source>
</evidence>
<feature type="transmembrane region" description="Helical" evidence="1">
    <location>
        <begin position="106"/>
        <end position="124"/>
    </location>
</feature>
<organism evidence="2 3">
    <name type="scientific">Sphingomonas jejuensis</name>
    <dbReference type="NCBI Taxonomy" id="904715"/>
    <lineage>
        <taxon>Bacteria</taxon>
        <taxon>Pseudomonadati</taxon>
        <taxon>Pseudomonadota</taxon>
        <taxon>Alphaproteobacteria</taxon>
        <taxon>Sphingomonadales</taxon>
        <taxon>Sphingomonadaceae</taxon>
        <taxon>Sphingomonas</taxon>
    </lineage>
</organism>
<name>A0ABX0XMG7_9SPHN</name>
<sequence>MQRRSRIVRAIWAACLLLGALNHARILVQHGLGWDYGGVGTASAIYWTSLTVIDPAVAALLFLRPRIGVPLTVLLITTNVVHNVAVTTLAARDAAQRMEWLLSPQILAQVAFMLFVIATVRTALPIGRPPQATRRT</sequence>
<gene>
    <name evidence="2" type="ORF">GGR88_001979</name>
</gene>
<feature type="transmembrane region" description="Helical" evidence="1">
    <location>
        <begin position="70"/>
        <end position="91"/>
    </location>
</feature>
<keyword evidence="3" id="KW-1185">Reference proteome</keyword>
<dbReference type="RefSeq" id="WP_167954543.1">
    <property type="nucleotide sequence ID" value="NZ_JAATJE010000002.1"/>
</dbReference>
<keyword evidence="1" id="KW-1133">Transmembrane helix</keyword>
<dbReference type="Proteomes" id="UP000734218">
    <property type="component" value="Unassembled WGS sequence"/>
</dbReference>
<comment type="caution">
    <text evidence="2">The sequence shown here is derived from an EMBL/GenBank/DDBJ whole genome shotgun (WGS) entry which is preliminary data.</text>
</comment>
<protein>
    <submittedName>
        <fullName evidence="2">Uncharacterized protein</fullName>
    </submittedName>
</protein>
<keyword evidence="1" id="KW-0812">Transmembrane</keyword>
<accession>A0ABX0XMG7</accession>
<evidence type="ECO:0000256" key="1">
    <source>
        <dbReference type="SAM" id="Phobius"/>
    </source>
</evidence>